<name>A0A940YBL1_9BURK</name>
<proteinExistence type="predicted"/>
<keyword evidence="2" id="KW-1185">Reference proteome</keyword>
<dbReference type="Proteomes" id="UP000676246">
    <property type="component" value="Unassembled WGS sequence"/>
</dbReference>
<evidence type="ECO:0000313" key="2">
    <source>
        <dbReference type="Proteomes" id="UP000676246"/>
    </source>
</evidence>
<dbReference type="AlphaFoldDB" id="A0A940YBL1"/>
<protein>
    <submittedName>
        <fullName evidence="1">Uncharacterized protein</fullName>
    </submittedName>
</protein>
<gene>
    <name evidence="1" type="ORF">KAK03_04370</name>
</gene>
<organism evidence="1 2">
    <name type="scientific">Ideonella alba</name>
    <dbReference type="NCBI Taxonomy" id="2824118"/>
    <lineage>
        <taxon>Bacteria</taxon>
        <taxon>Pseudomonadati</taxon>
        <taxon>Pseudomonadota</taxon>
        <taxon>Betaproteobacteria</taxon>
        <taxon>Burkholderiales</taxon>
        <taxon>Sphaerotilaceae</taxon>
        <taxon>Ideonella</taxon>
    </lineage>
</organism>
<sequence>MITEAHAADETALPADEAPHWLLPRQAGRPVECLRRIQWICQEVPDLFEAVLLICATHQGVPRASLAAAIQRYHPAVAGLGVDDVQGLVNGLLNGGRDGLEAVHRSRKNGARRQSPMPFLRPD</sequence>
<evidence type="ECO:0000313" key="1">
    <source>
        <dbReference type="EMBL" id="MBQ0929712.1"/>
    </source>
</evidence>
<dbReference type="RefSeq" id="WP_210851962.1">
    <property type="nucleotide sequence ID" value="NZ_JAGQDD010000002.1"/>
</dbReference>
<comment type="caution">
    <text evidence="1">The sequence shown here is derived from an EMBL/GenBank/DDBJ whole genome shotgun (WGS) entry which is preliminary data.</text>
</comment>
<accession>A0A940YBL1</accession>
<dbReference type="EMBL" id="JAGQDD010000002">
    <property type="protein sequence ID" value="MBQ0929712.1"/>
    <property type="molecule type" value="Genomic_DNA"/>
</dbReference>
<reference evidence="1 2" key="1">
    <citation type="submission" date="2021-04" db="EMBL/GenBank/DDBJ databases">
        <title>The genome sequence of Ideonella sp. 3Y2.</title>
        <authorList>
            <person name="Liu Y."/>
        </authorList>
    </citation>
    <scope>NUCLEOTIDE SEQUENCE [LARGE SCALE GENOMIC DNA]</scope>
    <source>
        <strain evidence="1 2">3Y2</strain>
    </source>
</reference>